<dbReference type="EMBL" id="JACIGE010000011">
    <property type="protein sequence ID" value="MBB4248523.1"/>
    <property type="molecule type" value="Genomic_DNA"/>
</dbReference>
<name>A0A840G860_RHOTE</name>
<comment type="caution">
    <text evidence="1">The sequence shown here is derived from an EMBL/GenBank/DDBJ whole genome shotgun (WGS) entry which is preliminary data.</text>
</comment>
<proteinExistence type="predicted"/>
<keyword evidence="2" id="KW-1185">Reference proteome</keyword>
<evidence type="ECO:0000313" key="1">
    <source>
        <dbReference type="EMBL" id="MBB4248523.1"/>
    </source>
</evidence>
<dbReference type="RefSeq" id="WP_153116331.1">
    <property type="nucleotide sequence ID" value="NZ_JACIGE010000011.1"/>
</dbReference>
<organism evidence="1 2">
    <name type="scientific">Rhodocyclus tenuis</name>
    <name type="common">Rhodospirillum tenue</name>
    <dbReference type="NCBI Taxonomy" id="1066"/>
    <lineage>
        <taxon>Bacteria</taxon>
        <taxon>Pseudomonadati</taxon>
        <taxon>Pseudomonadota</taxon>
        <taxon>Betaproteobacteria</taxon>
        <taxon>Rhodocyclales</taxon>
        <taxon>Rhodocyclaceae</taxon>
        <taxon>Rhodocyclus</taxon>
    </lineage>
</organism>
<sequence>MRWSTASSPDSHGQGNLRRLDFQFCGHFSYRRHRGNARLLKISRWHGNISLLDFSVYAFCLNFSLYFSCIDCSADFDVELVIVCVDQVKRAKTTAFLPPQTLSG</sequence>
<evidence type="ECO:0000313" key="2">
    <source>
        <dbReference type="Proteomes" id="UP000587070"/>
    </source>
</evidence>
<reference evidence="1 2" key="1">
    <citation type="submission" date="2020-08" db="EMBL/GenBank/DDBJ databases">
        <title>Genome sequencing of Purple Non-Sulfur Bacteria from various extreme environments.</title>
        <authorList>
            <person name="Mayer M."/>
        </authorList>
    </citation>
    <scope>NUCLEOTIDE SEQUENCE [LARGE SCALE GENOMIC DNA]</scope>
    <source>
        <strain evidence="1 2">2761</strain>
    </source>
</reference>
<dbReference type="AlphaFoldDB" id="A0A840G860"/>
<gene>
    <name evidence="1" type="ORF">GGD90_002915</name>
</gene>
<accession>A0A840G860</accession>
<protein>
    <submittedName>
        <fullName evidence="1">Uncharacterized protein</fullName>
    </submittedName>
</protein>
<dbReference type="Proteomes" id="UP000587070">
    <property type="component" value="Unassembled WGS sequence"/>
</dbReference>